<gene>
    <name evidence="1" type="ORF">A2V80_01800</name>
</gene>
<comment type="caution">
    <text evidence="1">The sequence shown here is derived from an EMBL/GenBank/DDBJ whole genome shotgun (WGS) entry which is preliminary data.</text>
</comment>
<evidence type="ECO:0000313" key="1">
    <source>
        <dbReference type="EMBL" id="OGM12023.1"/>
    </source>
</evidence>
<name>A0A1F7XAN8_9BACT</name>
<dbReference type="AlphaFoldDB" id="A0A1F7XAN8"/>
<proteinExistence type="predicted"/>
<organism evidence="1 2">
    <name type="scientific">Candidatus Woesebacteria bacterium RBG_16_39_8b</name>
    <dbReference type="NCBI Taxonomy" id="1802482"/>
    <lineage>
        <taxon>Bacteria</taxon>
        <taxon>Candidatus Woeseibacteriota</taxon>
    </lineage>
</organism>
<dbReference type="Proteomes" id="UP000179013">
    <property type="component" value="Unassembled WGS sequence"/>
</dbReference>
<evidence type="ECO:0000313" key="2">
    <source>
        <dbReference type="Proteomes" id="UP000179013"/>
    </source>
</evidence>
<reference evidence="1 2" key="1">
    <citation type="journal article" date="2016" name="Nat. Commun.">
        <title>Thousands of microbial genomes shed light on interconnected biogeochemical processes in an aquifer system.</title>
        <authorList>
            <person name="Anantharaman K."/>
            <person name="Brown C.T."/>
            <person name="Hug L.A."/>
            <person name="Sharon I."/>
            <person name="Castelle C.J."/>
            <person name="Probst A.J."/>
            <person name="Thomas B.C."/>
            <person name="Singh A."/>
            <person name="Wilkins M.J."/>
            <person name="Karaoz U."/>
            <person name="Brodie E.L."/>
            <person name="Williams K.H."/>
            <person name="Hubbard S.S."/>
            <person name="Banfield J.F."/>
        </authorList>
    </citation>
    <scope>NUCLEOTIDE SEQUENCE [LARGE SCALE GENOMIC DNA]</scope>
</reference>
<sequence>MNNIGPFEGGYTISINQPPRWLDPRLYGAIRQIIKRRAAIARCLDCQYGFAVTTVAAGRRAQGVGVWVGAPISRRDQLTLVAAGVSKATAKEVRWQSRWG</sequence>
<dbReference type="EMBL" id="MGFU01000045">
    <property type="protein sequence ID" value="OGM12023.1"/>
    <property type="molecule type" value="Genomic_DNA"/>
</dbReference>
<protein>
    <submittedName>
        <fullName evidence="1">Uncharacterized protein</fullName>
    </submittedName>
</protein>
<accession>A0A1F7XAN8</accession>